<dbReference type="InterPro" id="IPR038750">
    <property type="entry name" value="YczE/YyaS-like"/>
</dbReference>
<feature type="transmembrane region" description="Helical" evidence="1">
    <location>
        <begin position="119"/>
        <end position="140"/>
    </location>
</feature>
<evidence type="ECO:0000313" key="2">
    <source>
        <dbReference type="EMBL" id="SEJ17038.1"/>
    </source>
</evidence>
<keyword evidence="1" id="KW-1133">Transmembrane helix</keyword>
<dbReference type="PANTHER" id="PTHR40078:SF1">
    <property type="entry name" value="INTEGRAL MEMBRANE PROTEIN"/>
    <property type="match status" value="1"/>
</dbReference>
<keyword evidence="1" id="KW-0812">Transmembrane</keyword>
<keyword evidence="1" id="KW-0472">Membrane</keyword>
<name>A0A1H6WJC9_9DEIO</name>
<accession>A0A1H6WJC9</accession>
<dbReference type="Proteomes" id="UP000199223">
    <property type="component" value="Unassembled WGS sequence"/>
</dbReference>
<reference evidence="3" key="1">
    <citation type="submission" date="2016-10" db="EMBL/GenBank/DDBJ databases">
        <authorList>
            <person name="Varghese N."/>
            <person name="Submissions S."/>
        </authorList>
    </citation>
    <scope>NUCLEOTIDE SEQUENCE [LARGE SCALE GENOMIC DNA]</scope>
    <source>
        <strain evidence="3">CGMCC 1.10218</strain>
    </source>
</reference>
<dbReference type="PANTHER" id="PTHR40078">
    <property type="entry name" value="INTEGRAL MEMBRANE PROTEIN-RELATED"/>
    <property type="match status" value="1"/>
</dbReference>
<dbReference type="EMBL" id="FNZA01000004">
    <property type="protein sequence ID" value="SEJ17038.1"/>
    <property type="molecule type" value="Genomic_DNA"/>
</dbReference>
<dbReference type="OrthoDB" id="154912at2"/>
<dbReference type="STRING" id="856736.SAMN04488058_104198"/>
<feature type="transmembrane region" description="Helical" evidence="1">
    <location>
        <begin position="88"/>
        <end position="107"/>
    </location>
</feature>
<keyword evidence="3" id="KW-1185">Reference proteome</keyword>
<feature type="transmembrane region" description="Helical" evidence="1">
    <location>
        <begin position="161"/>
        <end position="180"/>
    </location>
</feature>
<sequence length="219" mass="22549">MPRAASLAPLTRGGRVGRFALLIGGLLLYGLSLRLMIDARIGVAPWEVLHLGLSRVLPLTVGQASIGVGALLLAYTSFGLRERVGLGTLLNVLLIGIFLDVLGPLVPDPVGWPRRAAQFAAGVALLGLATGAYVGAGLGAGPRDGLMLGLNRRYGWPVARIRTVVELVVLLLGALLGGPVGWGTLAFALLVGHSVSFGLSLFGVRGSASPGAMPRRPLA</sequence>
<evidence type="ECO:0000313" key="3">
    <source>
        <dbReference type="Proteomes" id="UP000199223"/>
    </source>
</evidence>
<evidence type="ECO:0008006" key="4">
    <source>
        <dbReference type="Google" id="ProtNLM"/>
    </source>
</evidence>
<gene>
    <name evidence="2" type="ORF">SAMN04488058_104198</name>
</gene>
<dbReference type="Pfam" id="PF19700">
    <property type="entry name" value="DUF6198"/>
    <property type="match status" value="1"/>
</dbReference>
<feature type="transmembrane region" description="Helical" evidence="1">
    <location>
        <begin position="20"/>
        <end position="37"/>
    </location>
</feature>
<feature type="transmembrane region" description="Helical" evidence="1">
    <location>
        <begin position="57"/>
        <end position="76"/>
    </location>
</feature>
<dbReference type="RefSeq" id="WP_092263952.1">
    <property type="nucleotide sequence ID" value="NZ_FNZA01000004.1"/>
</dbReference>
<dbReference type="AlphaFoldDB" id="A0A1H6WJC9"/>
<evidence type="ECO:0000256" key="1">
    <source>
        <dbReference type="SAM" id="Phobius"/>
    </source>
</evidence>
<organism evidence="2 3">
    <name type="scientific">Deinococcus reticulitermitis</name>
    <dbReference type="NCBI Taxonomy" id="856736"/>
    <lineage>
        <taxon>Bacteria</taxon>
        <taxon>Thermotogati</taxon>
        <taxon>Deinococcota</taxon>
        <taxon>Deinococci</taxon>
        <taxon>Deinococcales</taxon>
        <taxon>Deinococcaceae</taxon>
        <taxon>Deinococcus</taxon>
    </lineage>
</organism>
<protein>
    <recommendedName>
        <fullName evidence="4">Membrane protein YczE</fullName>
    </recommendedName>
</protein>
<proteinExistence type="predicted"/>